<gene>
    <name evidence="3" type="ORF">ABIE13_003138</name>
</gene>
<feature type="chain" id="PRO_5046711031" evidence="1">
    <location>
        <begin position="18"/>
        <end position="224"/>
    </location>
</feature>
<dbReference type="PROSITE" id="PS51257">
    <property type="entry name" value="PROKAR_LIPOPROTEIN"/>
    <property type="match status" value="1"/>
</dbReference>
<dbReference type="Pfam" id="PF03886">
    <property type="entry name" value="ABC_trans_aux"/>
    <property type="match status" value="1"/>
</dbReference>
<evidence type="ECO:0000313" key="4">
    <source>
        <dbReference type="Proteomes" id="UP001549320"/>
    </source>
</evidence>
<protein>
    <submittedName>
        <fullName evidence="3">Cholesterol transport system auxiliary component</fullName>
    </submittedName>
</protein>
<reference evidence="3 4" key="1">
    <citation type="submission" date="2024-06" db="EMBL/GenBank/DDBJ databases">
        <title>Sorghum-associated microbial communities from plants grown in Nebraska, USA.</title>
        <authorList>
            <person name="Schachtman D."/>
        </authorList>
    </citation>
    <scope>NUCLEOTIDE SEQUENCE [LARGE SCALE GENOMIC DNA]</scope>
    <source>
        <strain evidence="3 4">2709</strain>
    </source>
</reference>
<evidence type="ECO:0000256" key="1">
    <source>
        <dbReference type="SAM" id="SignalP"/>
    </source>
</evidence>
<name>A0ABV2QBS9_9BURK</name>
<dbReference type="EMBL" id="JBEPSH010000006">
    <property type="protein sequence ID" value="MET4578022.1"/>
    <property type="molecule type" value="Genomic_DNA"/>
</dbReference>
<dbReference type="Proteomes" id="UP001549320">
    <property type="component" value="Unassembled WGS sequence"/>
</dbReference>
<dbReference type="Gene3D" id="3.40.50.10610">
    <property type="entry name" value="ABC-type transport auxiliary lipoprotein component"/>
    <property type="match status" value="1"/>
</dbReference>
<evidence type="ECO:0000313" key="3">
    <source>
        <dbReference type="EMBL" id="MET4578022.1"/>
    </source>
</evidence>
<feature type="domain" description="ABC-type transport auxiliary lipoprotein component" evidence="2">
    <location>
        <begin position="48"/>
        <end position="203"/>
    </location>
</feature>
<feature type="signal peptide" evidence="1">
    <location>
        <begin position="1"/>
        <end position="17"/>
    </location>
</feature>
<comment type="caution">
    <text evidence="3">The sequence shown here is derived from an EMBL/GenBank/DDBJ whole genome shotgun (WGS) entry which is preliminary data.</text>
</comment>
<keyword evidence="4" id="KW-1185">Reference proteome</keyword>
<dbReference type="InterPro" id="IPR005586">
    <property type="entry name" value="ABC_trans_aux"/>
</dbReference>
<organism evidence="3 4">
    <name type="scientific">Ottowia thiooxydans</name>
    <dbReference type="NCBI Taxonomy" id="219182"/>
    <lineage>
        <taxon>Bacteria</taxon>
        <taxon>Pseudomonadati</taxon>
        <taxon>Pseudomonadota</taxon>
        <taxon>Betaproteobacteria</taxon>
        <taxon>Burkholderiales</taxon>
        <taxon>Comamonadaceae</taxon>
        <taxon>Ottowia</taxon>
    </lineage>
</organism>
<dbReference type="RefSeq" id="WP_354444919.1">
    <property type="nucleotide sequence ID" value="NZ_JBEPSH010000006.1"/>
</dbReference>
<proteinExistence type="predicted"/>
<keyword evidence="1" id="KW-0732">Signal</keyword>
<accession>A0ABV2QBS9</accession>
<dbReference type="SUPFAM" id="SSF159594">
    <property type="entry name" value="XCC0632-like"/>
    <property type="match status" value="1"/>
</dbReference>
<evidence type="ECO:0000259" key="2">
    <source>
        <dbReference type="Pfam" id="PF03886"/>
    </source>
</evidence>
<sequence>MKLIAFCSTGMRVAAVAAGIAVLTGCGSLPLPDKPQRPMVYDFGPGLPAASSGPAGAPLALAQVAAPAPLEGLAVNYRLLYAGSGQQPQPYALARWSMSPAQLVSQRLRETLAAQRPVVNVGESLAALELRVDLEEFSQVFDSPGASFGLVRMRATVVAPLTRGERLLGQRTFTARQPAASNDAPGGVKALTDATDDLARQIVAWLAELPVPQGARPVAPAARP</sequence>